<sequence>MFKTEVNVAIALIIFEKSVLVGWRGAEQHQGNKNEFPGGKVEHNEMPEKACQREIFEEVGIEILDWRKVDFIQHEYDDVIVNLYVYLSELTQLKHECIKAPWFWIDCQQIQTLNFPKANDIILKRLSEGDYFQ</sequence>
<dbReference type="GO" id="GO:0044715">
    <property type="term" value="F:8-oxo-dGDP phosphatase activity"/>
    <property type="evidence" value="ECO:0007669"/>
    <property type="project" value="TreeGrafter"/>
</dbReference>
<protein>
    <recommendedName>
        <fullName evidence="13">8-oxo-dGTP diphosphatase</fullName>
        <ecNumber evidence="12">3.6.1.55</ecNumber>
    </recommendedName>
    <alternativeName>
        <fullName evidence="16">7,8-dihydro-8-oxoguanine-triphosphatase</fullName>
    </alternativeName>
    <alternativeName>
        <fullName evidence="15">Mutator protein MutT</fullName>
    </alternativeName>
    <alternativeName>
        <fullName evidence="14">dGTP pyrophosphohydrolase</fullName>
    </alternativeName>
</protein>
<evidence type="ECO:0000256" key="15">
    <source>
        <dbReference type="ARBA" id="ARBA00041979"/>
    </source>
</evidence>
<dbReference type="InterPro" id="IPR020476">
    <property type="entry name" value="Nudix_hydrolase"/>
</dbReference>
<evidence type="ECO:0000256" key="6">
    <source>
        <dbReference type="ARBA" id="ARBA00022763"/>
    </source>
</evidence>
<evidence type="ECO:0000256" key="11">
    <source>
        <dbReference type="ARBA" id="ARBA00036904"/>
    </source>
</evidence>
<keyword evidence="8" id="KW-0460">Magnesium</keyword>
<evidence type="ECO:0000256" key="8">
    <source>
        <dbReference type="ARBA" id="ARBA00022842"/>
    </source>
</evidence>
<evidence type="ECO:0000256" key="5">
    <source>
        <dbReference type="ARBA" id="ARBA00022723"/>
    </source>
</evidence>
<keyword evidence="3" id="KW-0515">Mutator protein</keyword>
<proteinExistence type="inferred from homology"/>
<evidence type="ECO:0000256" key="3">
    <source>
        <dbReference type="ARBA" id="ARBA00022457"/>
    </source>
</evidence>
<accession>A0A1G6GQN8</accession>
<dbReference type="PANTHER" id="PTHR47707:SF1">
    <property type="entry name" value="NUDIX HYDROLASE FAMILY PROTEIN"/>
    <property type="match status" value="1"/>
</dbReference>
<dbReference type="STRING" id="1219383.SAMN05421733_10235"/>
<evidence type="ECO:0000256" key="16">
    <source>
        <dbReference type="ARBA" id="ARBA00042798"/>
    </source>
</evidence>
<keyword evidence="6" id="KW-0227">DNA damage</keyword>
<dbReference type="InterPro" id="IPR000086">
    <property type="entry name" value="NUDIX_hydrolase_dom"/>
</dbReference>
<evidence type="ECO:0000256" key="2">
    <source>
        <dbReference type="ARBA" id="ARBA00005582"/>
    </source>
</evidence>
<dbReference type="Pfam" id="PF14815">
    <property type="entry name" value="NUDIX_4"/>
    <property type="match status" value="1"/>
</dbReference>
<evidence type="ECO:0000256" key="9">
    <source>
        <dbReference type="ARBA" id="ARBA00023204"/>
    </source>
</evidence>
<dbReference type="GO" id="GO:0035539">
    <property type="term" value="F:8-oxo-7,8-dihydrodeoxyguanosine triphosphate pyrophosphatase activity"/>
    <property type="evidence" value="ECO:0007669"/>
    <property type="project" value="UniProtKB-EC"/>
</dbReference>
<evidence type="ECO:0000313" key="18">
    <source>
        <dbReference type="EMBL" id="SDB84327.1"/>
    </source>
</evidence>
<evidence type="ECO:0000313" key="19">
    <source>
        <dbReference type="Proteomes" id="UP000242501"/>
    </source>
</evidence>
<evidence type="ECO:0000256" key="12">
    <source>
        <dbReference type="ARBA" id="ARBA00038905"/>
    </source>
</evidence>
<keyword evidence="5" id="KW-0479">Metal-binding</keyword>
<keyword evidence="7" id="KW-0378">Hydrolase</keyword>
<evidence type="ECO:0000259" key="17">
    <source>
        <dbReference type="PROSITE" id="PS51462"/>
    </source>
</evidence>
<evidence type="ECO:0000256" key="4">
    <source>
        <dbReference type="ARBA" id="ARBA00022705"/>
    </source>
</evidence>
<dbReference type="InterPro" id="IPR047127">
    <property type="entry name" value="MutT-like"/>
</dbReference>
<comment type="cofactor">
    <cofactor evidence="1">
        <name>Mg(2+)</name>
        <dbReference type="ChEBI" id="CHEBI:18420"/>
    </cofactor>
</comment>
<dbReference type="SUPFAM" id="SSF55811">
    <property type="entry name" value="Nudix"/>
    <property type="match status" value="1"/>
</dbReference>
<evidence type="ECO:0000256" key="13">
    <source>
        <dbReference type="ARBA" id="ARBA00040794"/>
    </source>
</evidence>
<dbReference type="GO" id="GO:0008413">
    <property type="term" value="F:8-oxo-7,8-dihydroguanosine triphosphate pyrophosphatase activity"/>
    <property type="evidence" value="ECO:0007669"/>
    <property type="project" value="TreeGrafter"/>
</dbReference>
<dbReference type="EC" id="3.6.1.55" evidence="12"/>
<comment type="similarity">
    <text evidence="2">Belongs to the Nudix hydrolase family.</text>
</comment>
<feature type="domain" description="Nudix hydrolase" evidence="17">
    <location>
        <begin position="3"/>
        <end position="128"/>
    </location>
</feature>
<dbReference type="GO" id="GO:0006281">
    <property type="term" value="P:DNA repair"/>
    <property type="evidence" value="ECO:0007669"/>
    <property type="project" value="UniProtKB-KW"/>
</dbReference>
<keyword evidence="9" id="KW-0234">DNA repair</keyword>
<dbReference type="Proteomes" id="UP000242501">
    <property type="component" value="Unassembled WGS sequence"/>
</dbReference>
<dbReference type="InterPro" id="IPR015797">
    <property type="entry name" value="NUDIX_hydrolase-like_dom_sf"/>
</dbReference>
<evidence type="ECO:0000256" key="7">
    <source>
        <dbReference type="ARBA" id="ARBA00022801"/>
    </source>
</evidence>
<keyword evidence="19" id="KW-1185">Reference proteome</keyword>
<comment type="catalytic activity">
    <reaction evidence="10">
        <text>8-oxo-dGTP + H2O = 8-oxo-dGMP + diphosphate + H(+)</text>
        <dbReference type="Rhea" id="RHEA:31575"/>
        <dbReference type="ChEBI" id="CHEBI:15377"/>
        <dbReference type="ChEBI" id="CHEBI:15378"/>
        <dbReference type="ChEBI" id="CHEBI:33019"/>
        <dbReference type="ChEBI" id="CHEBI:63224"/>
        <dbReference type="ChEBI" id="CHEBI:77896"/>
        <dbReference type="EC" id="3.6.1.55"/>
    </reaction>
</comment>
<dbReference type="PANTHER" id="PTHR47707">
    <property type="entry name" value="8-OXO-DGTP DIPHOSPHATASE"/>
    <property type="match status" value="1"/>
</dbReference>
<dbReference type="PROSITE" id="PS00893">
    <property type="entry name" value="NUDIX_BOX"/>
    <property type="match status" value="1"/>
</dbReference>
<dbReference type="InterPro" id="IPR029119">
    <property type="entry name" value="MutY_C"/>
</dbReference>
<dbReference type="PROSITE" id="PS51462">
    <property type="entry name" value="NUDIX"/>
    <property type="match status" value="1"/>
</dbReference>
<dbReference type="EMBL" id="FMYL01000002">
    <property type="protein sequence ID" value="SDB84327.1"/>
    <property type="molecule type" value="Genomic_DNA"/>
</dbReference>
<evidence type="ECO:0000256" key="14">
    <source>
        <dbReference type="ARBA" id="ARBA00041592"/>
    </source>
</evidence>
<dbReference type="InterPro" id="IPR020084">
    <property type="entry name" value="NUDIX_hydrolase_CS"/>
</dbReference>
<dbReference type="RefSeq" id="WP_171258515.1">
    <property type="nucleotide sequence ID" value="NZ_FMYL01000002.1"/>
</dbReference>
<gene>
    <name evidence="18" type="ORF">SAMN05421733_10235</name>
</gene>
<organism evidence="18 19">
    <name type="scientific">Acinetobacter boissieri</name>
    <dbReference type="NCBI Taxonomy" id="1219383"/>
    <lineage>
        <taxon>Bacteria</taxon>
        <taxon>Pseudomonadati</taxon>
        <taxon>Pseudomonadota</taxon>
        <taxon>Gammaproteobacteria</taxon>
        <taxon>Moraxellales</taxon>
        <taxon>Moraxellaceae</taxon>
        <taxon>Acinetobacter</taxon>
    </lineage>
</organism>
<name>A0A1G6GQN8_9GAMM</name>
<reference evidence="19" key="1">
    <citation type="submission" date="2016-09" db="EMBL/GenBank/DDBJ databases">
        <authorList>
            <person name="Varghese N."/>
            <person name="Submissions S."/>
        </authorList>
    </citation>
    <scope>NUCLEOTIDE SEQUENCE [LARGE SCALE GENOMIC DNA]</scope>
    <source>
        <strain evidence="19">ANC 4422</strain>
    </source>
</reference>
<dbReference type="PRINTS" id="PR00502">
    <property type="entry name" value="NUDIXFAMILY"/>
</dbReference>
<dbReference type="GO" id="GO:0044716">
    <property type="term" value="F:8-oxo-GDP phosphatase activity"/>
    <property type="evidence" value="ECO:0007669"/>
    <property type="project" value="TreeGrafter"/>
</dbReference>
<evidence type="ECO:0000256" key="10">
    <source>
        <dbReference type="ARBA" id="ARBA00035861"/>
    </source>
</evidence>
<comment type="catalytic activity">
    <reaction evidence="11">
        <text>8-oxo-GTP + H2O = 8-oxo-GMP + diphosphate + H(+)</text>
        <dbReference type="Rhea" id="RHEA:67616"/>
        <dbReference type="ChEBI" id="CHEBI:15377"/>
        <dbReference type="ChEBI" id="CHEBI:15378"/>
        <dbReference type="ChEBI" id="CHEBI:33019"/>
        <dbReference type="ChEBI" id="CHEBI:143553"/>
        <dbReference type="ChEBI" id="CHEBI:145694"/>
    </reaction>
</comment>
<keyword evidence="4" id="KW-0235">DNA replication</keyword>
<dbReference type="AlphaFoldDB" id="A0A1G6GQN8"/>
<evidence type="ECO:0000256" key="1">
    <source>
        <dbReference type="ARBA" id="ARBA00001946"/>
    </source>
</evidence>
<dbReference type="Gene3D" id="3.90.79.10">
    <property type="entry name" value="Nucleoside Triphosphate Pyrophosphohydrolase"/>
    <property type="match status" value="1"/>
</dbReference>
<dbReference type="GO" id="GO:0046872">
    <property type="term" value="F:metal ion binding"/>
    <property type="evidence" value="ECO:0007669"/>
    <property type="project" value="UniProtKB-KW"/>
</dbReference>
<dbReference type="GO" id="GO:0006260">
    <property type="term" value="P:DNA replication"/>
    <property type="evidence" value="ECO:0007669"/>
    <property type="project" value="UniProtKB-KW"/>
</dbReference>